<dbReference type="RefSeq" id="WP_124871758.1">
    <property type="nucleotide sequence ID" value="NZ_CP034183.1"/>
</dbReference>
<protein>
    <recommendedName>
        <fullName evidence="4">Ig-like domain-containing protein</fullName>
    </recommendedName>
</protein>
<dbReference type="KEGG" id="dph:EHF33_11895"/>
<dbReference type="OrthoDB" id="495539at2"/>
<reference evidence="2 3" key="1">
    <citation type="submission" date="2018-11" db="EMBL/GenBank/DDBJ databases">
        <title>Deinococcus shelandsis sp. nov., isolated from South Shetland Islands soil of Antarctica.</title>
        <authorList>
            <person name="Tian J."/>
        </authorList>
    </citation>
    <scope>NUCLEOTIDE SEQUENCE [LARGE SCALE GENOMIC DNA]</scope>
    <source>
        <strain evidence="2 3">S14-83T</strain>
    </source>
</reference>
<dbReference type="InterPro" id="IPR046576">
    <property type="entry name" value="DUF6636"/>
</dbReference>
<accession>A0A3G8YDD8</accession>
<name>A0A3G8YDD8_9DEIO</name>
<evidence type="ECO:0008006" key="4">
    <source>
        <dbReference type="Google" id="ProtNLM"/>
    </source>
</evidence>
<feature type="chain" id="PRO_5018089612" description="Ig-like domain-containing protein" evidence="1">
    <location>
        <begin position="20"/>
        <end position="143"/>
    </location>
</feature>
<dbReference type="AlphaFoldDB" id="A0A3G8YDD8"/>
<dbReference type="Proteomes" id="UP000276417">
    <property type="component" value="Chromosome 1"/>
</dbReference>
<evidence type="ECO:0000256" key="1">
    <source>
        <dbReference type="SAM" id="SignalP"/>
    </source>
</evidence>
<keyword evidence="1" id="KW-0732">Signal</keyword>
<gene>
    <name evidence="2" type="ORF">EHF33_11895</name>
</gene>
<organism evidence="2 3">
    <name type="scientific">Deinococcus psychrotolerans</name>
    <dbReference type="NCBI Taxonomy" id="2489213"/>
    <lineage>
        <taxon>Bacteria</taxon>
        <taxon>Thermotogati</taxon>
        <taxon>Deinococcota</taxon>
        <taxon>Deinococci</taxon>
        <taxon>Deinococcales</taxon>
        <taxon>Deinococcaceae</taxon>
        <taxon>Deinococcus</taxon>
    </lineage>
</organism>
<evidence type="ECO:0000313" key="2">
    <source>
        <dbReference type="EMBL" id="AZI43358.1"/>
    </source>
</evidence>
<sequence>MKFLLLLGLLGVGVVSAQATSFSDGFALPSGRIQCQFSDEGSPPALSCEVQLAQFRPPTRPADCPLAWGDSLGLGVTGKAYFVCHGDTVFDPLRPALAYGNTWRTPGLTPNGRITCQSRPSGLRCTNTDGHGFELARAYYRLF</sequence>
<dbReference type="EMBL" id="CP034183">
    <property type="protein sequence ID" value="AZI43358.1"/>
    <property type="molecule type" value="Genomic_DNA"/>
</dbReference>
<evidence type="ECO:0000313" key="3">
    <source>
        <dbReference type="Proteomes" id="UP000276417"/>
    </source>
</evidence>
<dbReference type="Pfam" id="PF20341">
    <property type="entry name" value="DUF6636"/>
    <property type="match status" value="1"/>
</dbReference>
<feature type="signal peptide" evidence="1">
    <location>
        <begin position="1"/>
        <end position="19"/>
    </location>
</feature>
<proteinExistence type="predicted"/>
<keyword evidence="3" id="KW-1185">Reference proteome</keyword>